<dbReference type="InterPro" id="IPR010953">
    <property type="entry name" value="Citrate_synthase_typ-I"/>
</dbReference>
<dbReference type="GO" id="GO:0005737">
    <property type="term" value="C:cytoplasm"/>
    <property type="evidence" value="ECO:0007669"/>
    <property type="project" value="InterPro"/>
</dbReference>
<comment type="caution">
    <text evidence="11">The sequence shown here is derived from an EMBL/GenBank/DDBJ whole genome shotgun (WGS) entry which is preliminary data.</text>
</comment>
<dbReference type="PROSITE" id="PS00480">
    <property type="entry name" value="CITRATE_SYNTHASE"/>
    <property type="match status" value="1"/>
</dbReference>
<comment type="catalytic activity">
    <reaction evidence="5 9">
        <text>oxaloacetate + acetyl-CoA + H2O = citrate + CoA + H(+)</text>
        <dbReference type="Rhea" id="RHEA:16845"/>
        <dbReference type="ChEBI" id="CHEBI:15377"/>
        <dbReference type="ChEBI" id="CHEBI:15378"/>
        <dbReference type="ChEBI" id="CHEBI:16452"/>
        <dbReference type="ChEBI" id="CHEBI:16947"/>
        <dbReference type="ChEBI" id="CHEBI:57287"/>
        <dbReference type="ChEBI" id="CHEBI:57288"/>
        <dbReference type="EC" id="2.3.3.16"/>
    </reaction>
</comment>
<evidence type="ECO:0000256" key="6">
    <source>
        <dbReference type="NCBIfam" id="TIGR01798"/>
    </source>
</evidence>
<dbReference type="FunFam" id="1.10.580.10:FF:000005">
    <property type="entry name" value="Citrate synthase"/>
    <property type="match status" value="1"/>
</dbReference>
<evidence type="ECO:0000256" key="8">
    <source>
        <dbReference type="PIRSR" id="PIRSR001369-1"/>
    </source>
</evidence>
<evidence type="ECO:0000256" key="4">
    <source>
        <dbReference type="ARBA" id="ARBA00022679"/>
    </source>
</evidence>
<dbReference type="InterPro" id="IPR016143">
    <property type="entry name" value="Citrate_synth-like_sm_a-sub"/>
</dbReference>
<evidence type="ECO:0000256" key="9">
    <source>
        <dbReference type="RuleBase" id="RU003370"/>
    </source>
</evidence>
<keyword evidence="3 9" id="KW-0816">Tricarboxylic acid cycle</keyword>
<dbReference type="InterPro" id="IPR002020">
    <property type="entry name" value="Citrate_synthase"/>
</dbReference>
<keyword evidence="4 7" id="KW-0808">Transferase</keyword>
<dbReference type="OrthoDB" id="9800864at2"/>
<gene>
    <name evidence="11" type="ORF">FB475_2063</name>
</gene>
<organism evidence="11 12">
    <name type="scientific">Kribbella jejuensis</name>
    <dbReference type="NCBI Taxonomy" id="236068"/>
    <lineage>
        <taxon>Bacteria</taxon>
        <taxon>Bacillati</taxon>
        <taxon>Actinomycetota</taxon>
        <taxon>Actinomycetes</taxon>
        <taxon>Propionibacteriales</taxon>
        <taxon>Kribbellaceae</taxon>
        <taxon>Kribbella</taxon>
    </lineage>
</organism>
<dbReference type="PANTHER" id="PTHR42871">
    <property type="entry name" value="CITRATE SYNTHASE"/>
    <property type="match status" value="1"/>
</dbReference>
<dbReference type="GO" id="GO:0036440">
    <property type="term" value="F:citrate synthase activity"/>
    <property type="evidence" value="ECO:0007669"/>
    <property type="project" value="UniProtKB-EC"/>
</dbReference>
<evidence type="ECO:0000313" key="12">
    <source>
        <dbReference type="Proteomes" id="UP000316298"/>
    </source>
</evidence>
<dbReference type="AlphaFoldDB" id="A0A542ERF2"/>
<feature type="active site" evidence="8">
    <location>
        <position position="372"/>
    </location>
</feature>
<dbReference type="PANTHER" id="PTHR42871:SF1">
    <property type="entry name" value="CITRATE SYNTHASE"/>
    <property type="match status" value="1"/>
</dbReference>
<reference evidence="11 12" key="1">
    <citation type="submission" date="2019-06" db="EMBL/GenBank/DDBJ databases">
        <title>Sequencing the genomes of 1000 actinobacteria strains.</title>
        <authorList>
            <person name="Klenk H.-P."/>
        </authorList>
    </citation>
    <scope>NUCLEOTIDE SEQUENCE [LARGE SCALE GENOMIC DNA]</scope>
    <source>
        <strain evidence="11 12">DSM 17305</strain>
    </source>
</reference>
<dbReference type="SUPFAM" id="SSF48256">
    <property type="entry name" value="Citrate synthase"/>
    <property type="match status" value="1"/>
</dbReference>
<dbReference type="GO" id="GO:0032787">
    <property type="term" value="P:monocarboxylic acid metabolic process"/>
    <property type="evidence" value="ECO:0007669"/>
    <property type="project" value="UniProtKB-ARBA"/>
</dbReference>
<dbReference type="InterPro" id="IPR016142">
    <property type="entry name" value="Citrate_synth-like_lrg_a-sub"/>
</dbReference>
<dbReference type="InterPro" id="IPR019810">
    <property type="entry name" value="Citrate_synthase_AS"/>
</dbReference>
<dbReference type="Gene3D" id="1.10.230.10">
    <property type="entry name" value="Cytochrome P450-Terp, domain 2"/>
    <property type="match status" value="1"/>
</dbReference>
<dbReference type="PIRSF" id="PIRSF001369">
    <property type="entry name" value="Citrate_synth"/>
    <property type="match status" value="1"/>
</dbReference>
<dbReference type="EMBL" id="VFMM01000001">
    <property type="protein sequence ID" value="TQJ17933.1"/>
    <property type="molecule type" value="Genomic_DNA"/>
</dbReference>
<dbReference type="InterPro" id="IPR024176">
    <property type="entry name" value="Citrate_synthase_bac-typ"/>
</dbReference>
<dbReference type="NCBIfam" id="NF004126">
    <property type="entry name" value="PRK05614.1"/>
    <property type="match status" value="1"/>
</dbReference>
<protein>
    <recommendedName>
        <fullName evidence="6 7">Citrate synthase</fullName>
    </recommendedName>
</protein>
<proteinExistence type="inferred from homology"/>
<dbReference type="FunFam" id="1.10.230.10:FF:000002">
    <property type="entry name" value="Citrate synthase"/>
    <property type="match status" value="1"/>
</dbReference>
<evidence type="ECO:0000256" key="1">
    <source>
        <dbReference type="ARBA" id="ARBA00004751"/>
    </source>
</evidence>
<accession>A0A542ERF2</accession>
<dbReference type="Proteomes" id="UP000316298">
    <property type="component" value="Unassembled WGS sequence"/>
</dbReference>
<feature type="active site" evidence="8">
    <location>
        <position position="316"/>
    </location>
</feature>
<dbReference type="Gene3D" id="1.10.580.10">
    <property type="entry name" value="Citrate Synthase, domain 1"/>
    <property type="match status" value="1"/>
</dbReference>
<dbReference type="PRINTS" id="PR00143">
    <property type="entry name" value="CITRTSNTHASE"/>
</dbReference>
<comment type="similarity">
    <text evidence="2 7 10">Belongs to the citrate synthase family.</text>
</comment>
<evidence type="ECO:0000256" key="5">
    <source>
        <dbReference type="ARBA" id="ARBA00049288"/>
    </source>
</evidence>
<sequence>MTPASEEGIVTEQSLTVRDNRTGKDYDLAITDGTIRAADLKQISATDGDGGLATYDPGFVNTASTRSAVTFIDGDKGILEYRGYPIEQLAEQSNYLEVAYLLVNGSLPNKAEYEAWAHDVTYHTFVHENLKTFMQGFRYDAHPMGMLLASVGALSTFYPESREIFNEESRALQIRRLIAKMPTLGAFAFRHAQGKPYVYPDNELSYAANFLSMLFKMSEPKYAADDRLVRALEILFILHADHEQNASTNAVRAIGSTQVDPYSAVTGGIAALYGPLHGGANEAVLKMLRRIGTIDNVPAFIEGVKNGEERLMGFGHRVYKNYDPRAKIIKKAADDVFEVTGINPLLKIAVELEKIALEDEYFVSRKLYPNVDFYSGLIYEALQFPPEMFTVLFAIPRTSGWLAQWLEMLGDTDQKIARPKQIYTGARGVQYVPMGDR</sequence>
<dbReference type="UniPathway" id="UPA00223">
    <property type="reaction ID" value="UER00717"/>
</dbReference>
<dbReference type="GO" id="GO:0006099">
    <property type="term" value="P:tricarboxylic acid cycle"/>
    <property type="evidence" value="ECO:0007669"/>
    <property type="project" value="UniProtKB-UniRule"/>
</dbReference>
<keyword evidence="12" id="KW-1185">Reference proteome</keyword>
<dbReference type="NCBIfam" id="TIGR01798">
    <property type="entry name" value="cit_synth_I"/>
    <property type="match status" value="1"/>
</dbReference>
<evidence type="ECO:0000313" key="11">
    <source>
        <dbReference type="EMBL" id="TQJ17933.1"/>
    </source>
</evidence>
<evidence type="ECO:0000256" key="3">
    <source>
        <dbReference type="ARBA" id="ARBA00022532"/>
    </source>
</evidence>
<name>A0A542ERF2_9ACTN</name>
<dbReference type="InterPro" id="IPR036969">
    <property type="entry name" value="Citrate_synthase_sf"/>
</dbReference>
<dbReference type="Pfam" id="PF00285">
    <property type="entry name" value="Citrate_synt"/>
    <property type="match status" value="1"/>
</dbReference>
<evidence type="ECO:0000256" key="10">
    <source>
        <dbReference type="RuleBase" id="RU003406"/>
    </source>
</evidence>
<evidence type="ECO:0000256" key="7">
    <source>
        <dbReference type="PIRNR" id="PIRNR001369"/>
    </source>
</evidence>
<comment type="pathway">
    <text evidence="1 9">Carbohydrate metabolism; tricarboxylic acid cycle; isocitrate from oxaloacetate: step 1/2.</text>
</comment>
<evidence type="ECO:0000256" key="2">
    <source>
        <dbReference type="ARBA" id="ARBA00010566"/>
    </source>
</evidence>